<reference evidence="2 3" key="1">
    <citation type="journal article" date="2021" name="Sci. Rep.">
        <title>The distribution of antibiotic resistance genes in chicken gut microbiota commensals.</title>
        <authorList>
            <person name="Juricova H."/>
            <person name="Matiasovicova J."/>
            <person name="Kubasova T."/>
            <person name="Cejkova D."/>
            <person name="Rychlik I."/>
        </authorList>
    </citation>
    <scope>NUCLEOTIDE SEQUENCE [LARGE SCALE GENOMIC DNA]</scope>
    <source>
        <strain evidence="2 3">An423</strain>
    </source>
</reference>
<organism evidence="2 3">
    <name type="scientific">Faecalicoccus acidiformans</name>
    <dbReference type="NCBI Taxonomy" id="915173"/>
    <lineage>
        <taxon>Bacteria</taxon>
        <taxon>Bacillati</taxon>
        <taxon>Bacillota</taxon>
        <taxon>Erysipelotrichia</taxon>
        <taxon>Erysipelotrichales</taxon>
        <taxon>Erysipelotrichaceae</taxon>
        <taxon>Faecalicoccus</taxon>
    </lineage>
</organism>
<comment type="caution">
    <text evidence="2">The sequence shown here is derived from an EMBL/GenBank/DDBJ whole genome shotgun (WGS) entry which is preliminary data.</text>
</comment>
<evidence type="ECO:0000259" key="1">
    <source>
        <dbReference type="Pfam" id="PF14574"/>
    </source>
</evidence>
<evidence type="ECO:0000313" key="2">
    <source>
        <dbReference type="EMBL" id="MBM6831938.1"/>
    </source>
</evidence>
<dbReference type="EMBL" id="JACJLU010000010">
    <property type="protein sequence ID" value="MBM6831938.1"/>
    <property type="molecule type" value="Genomic_DNA"/>
</dbReference>
<evidence type="ECO:0000313" key="3">
    <source>
        <dbReference type="Proteomes" id="UP000775500"/>
    </source>
</evidence>
<sequence length="209" mass="23603">MVYCDQNHYIVTSAACGPAFKGGHMKCGIGAVVGAVDKVWFDQRLKYHTLQDQQAVGVCGNGYISWLATLLKKGVLQKSGYMEHDSYLCGDIVLTKKDIRKFQLSKSTITATLDCLLQDKEVNRVYLSGGFSKSIDIEDCIRLGLFSRTWKDKSSISGNTALRGICQYALLQDRKKIEEIQGKSKTISLMENSLFFEYFVDNMYFIERE</sequence>
<dbReference type="Pfam" id="PF14574">
    <property type="entry name" value="RACo_C_ter"/>
    <property type="match status" value="1"/>
</dbReference>
<dbReference type="Proteomes" id="UP000775500">
    <property type="component" value="Unassembled WGS sequence"/>
</dbReference>
<keyword evidence="3" id="KW-1185">Reference proteome</keyword>
<gene>
    <name evidence="2" type="ORF">H5982_07460</name>
</gene>
<name>A0ABS2FPH2_9FIRM</name>
<dbReference type="InterPro" id="IPR027980">
    <property type="entry name" value="RACo_C"/>
</dbReference>
<dbReference type="InterPro" id="IPR052911">
    <property type="entry name" value="Corrinoid_activation_enz"/>
</dbReference>
<proteinExistence type="predicted"/>
<feature type="domain" description="RACo C-terminal" evidence="1">
    <location>
        <begin position="2"/>
        <end position="206"/>
    </location>
</feature>
<dbReference type="PANTHER" id="PTHR42895:SF1">
    <property type="entry name" value="IRON-SULFUR CLUSTER PROTEIN"/>
    <property type="match status" value="1"/>
</dbReference>
<accession>A0ABS2FPH2</accession>
<protein>
    <submittedName>
        <fullName evidence="2">DUF4445 domain-containing protein</fullName>
    </submittedName>
</protein>
<dbReference type="PANTHER" id="PTHR42895">
    <property type="entry name" value="IRON-SULFUR CLUSTER-BINDING PROTEIN-RELATED"/>
    <property type="match status" value="1"/>
</dbReference>